<keyword evidence="2" id="KW-1185">Reference proteome</keyword>
<dbReference type="AlphaFoldDB" id="A0A3D8IT55"/>
<organism evidence="1 2">
    <name type="scientific">Helicobacter cholecystus</name>
    <dbReference type="NCBI Taxonomy" id="45498"/>
    <lineage>
        <taxon>Bacteria</taxon>
        <taxon>Pseudomonadati</taxon>
        <taxon>Campylobacterota</taxon>
        <taxon>Epsilonproteobacteria</taxon>
        <taxon>Campylobacterales</taxon>
        <taxon>Helicobacteraceae</taxon>
        <taxon>Helicobacter</taxon>
    </lineage>
</organism>
<feature type="non-terminal residue" evidence="1">
    <location>
        <position position="1148"/>
    </location>
</feature>
<dbReference type="EMBL" id="NXLU01000015">
    <property type="protein sequence ID" value="RDU68126.1"/>
    <property type="molecule type" value="Genomic_DNA"/>
</dbReference>
<evidence type="ECO:0000313" key="1">
    <source>
        <dbReference type="EMBL" id="RDU68126.1"/>
    </source>
</evidence>
<proteinExistence type="predicted"/>
<gene>
    <name evidence="1" type="ORF">CQA62_06655</name>
</gene>
<accession>A0A3D8IT55</accession>
<comment type="caution">
    <text evidence="1">The sequence shown here is derived from an EMBL/GenBank/DDBJ whole genome shotgun (WGS) entry which is preliminary data.</text>
</comment>
<dbReference type="Proteomes" id="UP000257067">
    <property type="component" value="Unassembled WGS sequence"/>
</dbReference>
<dbReference type="RefSeq" id="WP_147288250.1">
    <property type="nucleotide sequence ID" value="NZ_NXLU01000015.1"/>
</dbReference>
<sequence length="1148" mass="119507">MGSAQETCSTARQGENPIFCYGANESSTQQFTPNSDFSWNNASSGDMENYWMPVNSSSSNPFKQLIINFDGNGAPSSSISDNNYTISVGNNGNNYFSLQNGTSTNTKGIQLGNNGGGTLKVNFNSQVSKTFELKLDNIKSEAFALKGNIEVNGSDGNGTNNNLFKTTFGGKGIQGNIIHNAKNTGGSTYNFKTNANLEGNLTISTQTKNSGTNNPISVTFENGHIIGNVNAESNNVVFKGKTNYIQGNVSSGVIVFEQQDSYIQGDVGYWANVIFKETGSYIHSNTIRVSEHQDTAVFTFEKSGYIQNSSGSATNIKIEGGTLNINFKDTNNALEKNYVKGNVTSNCWGGTFNLSGGTLQGNIGGQKNGGRNTKDLVVNFTNGAKMVGNILTGHSGNGNDFQKKVVTFSAVNSQISEINSENFVLTGNIISYGRGYVGSSDTNKGNHITFHHGSMRGDVTANFIRNRGGYNNVVFDHATERQILKGNISVSRANTAVSENKITFNIGEITGNITSSGGSNNITFKQSGTTTGNIETNGGTNTLIFGSTSQQQASSSDIEVSKIIGDIKANRNGSNTITFNNAGSIQGTILAGSGGYEGSNTITFKGNATIGNALSEDASALSTNTSSLIANNASNGNTQKRNTLTFEGTTNHIVFNEVKTTGHGNTKNILLLKNNSGATSALTINKITTSGGINSIAKESFENTSEISSMDSKVFTGTLQIKQGIIGNNGGWTNIAFKAQNGSQTNSVISAGDNGNAIEGNANIYLDLSEANLNNQAIIDGNINGTGSMYLTLKGKNSSNSVGIQGNITTGQYTTKITLVDAGIQGKASQKAQEATGSNISVTQSSGKNIILATTSTNLNLGSVTALSGGVNSIAKADLSSINNNGFTFSPASTHSDNAQVRGVQRVDAQAADQSDIASKAMEGTLQIKNGVSANNGGWNNIAFRAGAGQSSPVIAKLKEVTPAEEEAELNQGVAHFLASDGKILELDTAVSGNANLYLDMSSVDSSFGQIPNQPSAFFANLADNVSLDPLSKSAILGHLDNLGGRQNIYIKGKGDNAGLTLGLTGNITNGNGSSGSMNIIFEDSLWTPYAVLKDGSGSATNAGGVVITNGSSAKTNLILRKSPSSAGGSTGAPGVAAIDTSTLSIPV</sequence>
<evidence type="ECO:0000313" key="2">
    <source>
        <dbReference type="Proteomes" id="UP000257067"/>
    </source>
</evidence>
<protein>
    <submittedName>
        <fullName evidence="1">Uncharacterized protein</fullName>
    </submittedName>
</protein>
<reference evidence="1 2" key="1">
    <citation type="submission" date="2018-04" db="EMBL/GenBank/DDBJ databases">
        <title>Novel Campyloabacter and Helicobacter Species and Strains.</title>
        <authorList>
            <person name="Mannion A.J."/>
            <person name="Shen Z."/>
            <person name="Fox J.G."/>
        </authorList>
    </citation>
    <scope>NUCLEOTIDE SEQUENCE [LARGE SCALE GENOMIC DNA]</scope>
    <source>
        <strain evidence="1 2">ATCC 700242</strain>
    </source>
</reference>
<name>A0A3D8IT55_9HELI</name>